<dbReference type="Pfam" id="PF02366">
    <property type="entry name" value="PMT"/>
    <property type="match status" value="1"/>
</dbReference>
<evidence type="ECO:0000313" key="11">
    <source>
        <dbReference type="Proteomes" id="UP000034678"/>
    </source>
</evidence>
<feature type="transmembrane region" description="Helical" evidence="8">
    <location>
        <begin position="264"/>
        <end position="282"/>
    </location>
</feature>
<protein>
    <submittedName>
        <fullName evidence="10">Glycosyl transferase family 39</fullName>
    </submittedName>
</protein>
<feature type="transmembrane region" description="Helical" evidence="8">
    <location>
        <begin position="288"/>
        <end position="306"/>
    </location>
</feature>
<dbReference type="InterPro" id="IPR003342">
    <property type="entry name" value="ArnT-like_N"/>
</dbReference>
<keyword evidence="3" id="KW-0328">Glycosyltransferase</keyword>
<dbReference type="GO" id="GO:0005886">
    <property type="term" value="C:plasma membrane"/>
    <property type="evidence" value="ECO:0007669"/>
    <property type="project" value="UniProtKB-SubCell"/>
</dbReference>
<dbReference type="Proteomes" id="UP000034678">
    <property type="component" value="Unassembled WGS sequence"/>
</dbReference>
<feature type="domain" description="ArnT-like N-terminal" evidence="9">
    <location>
        <begin position="64"/>
        <end position="228"/>
    </location>
</feature>
<dbReference type="GO" id="GO:0009103">
    <property type="term" value="P:lipopolysaccharide biosynthetic process"/>
    <property type="evidence" value="ECO:0007669"/>
    <property type="project" value="UniProtKB-ARBA"/>
</dbReference>
<feature type="transmembrane region" description="Helical" evidence="8">
    <location>
        <begin position="341"/>
        <end position="362"/>
    </location>
</feature>
<keyword evidence="4 10" id="KW-0808">Transferase</keyword>
<evidence type="ECO:0000256" key="7">
    <source>
        <dbReference type="ARBA" id="ARBA00023136"/>
    </source>
</evidence>
<dbReference type="EMBL" id="LCDU01000002">
    <property type="protein sequence ID" value="KKS60699.1"/>
    <property type="molecule type" value="Genomic_DNA"/>
</dbReference>
<evidence type="ECO:0000256" key="6">
    <source>
        <dbReference type="ARBA" id="ARBA00022989"/>
    </source>
</evidence>
<dbReference type="GO" id="GO:0016763">
    <property type="term" value="F:pentosyltransferase activity"/>
    <property type="evidence" value="ECO:0007669"/>
    <property type="project" value="TreeGrafter"/>
</dbReference>
<sequence length="514" mass="60286">MATIRLSNNLRTVFVILALSLLAVPFRFIDLGYSDYIGDERKAFIEPVNAQSLKDFFITRRKGPMQFLVSEIPHFITKDFRNEYAQRLPFALLSVFSVAAFYLMVRKLSGDSLAAFISSLLYLVNGFIVGFGRIAQYQNLNLLFNFLSIYFYADLLYKEKKLIRSTLLGTLFFCLSVLSHWDAIFIIPVVLYIFIRFLFNNAQAGSYKVRILLLNFVLGCLLLLPFLIPYMLAFTGLSDNQQYFGRRVDIGIHSLGTYLELIRLYNPFYALEFVSIAALFGIMRFKKALPYILWFVFSFLIFEFFVRKPGTHIYNFVLPVTILAGLGIAGLINAFPRWTKVLPVMLILPVFAFLGYQSYFIFVDHTDEYPWEQKVYFEEFRTKYPNNNFVKKLPVLITPEYTIEQKLPLFGFPHYRQWDEINAYINSRNDETGEDYGYISNEDKTISEWYMDAKYRVTEGFYIIAVKRPVNFVQVSNYPQFSRKTEERRLMNNDDWVVRIYKVNKDATKKRIVE</sequence>
<feature type="transmembrane region" description="Helical" evidence="8">
    <location>
        <begin position="313"/>
        <end position="335"/>
    </location>
</feature>
<evidence type="ECO:0000256" key="4">
    <source>
        <dbReference type="ARBA" id="ARBA00022679"/>
    </source>
</evidence>
<feature type="transmembrane region" description="Helical" evidence="8">
    <location>
        <begin position="169"/>
        <end position="199"/>
    </location>
</feature>
<reference evidence="10 11" key="1">
    <citation type="journal article" date="2015" name="Nature">
        <title>rRNA introns, odd ribosomes, and small enigmatic genomes across a large radiation of phyla.</title>
        <authorList>
            <person name="Brown C.T."/>
            <person name="Hug L.A."/>
            <person name="Thomas B.C."/>
            <person name="Sharon I."/>
            <person name="Castelle C.J."/>
            <person name="Singh A."/>
            <person name="Wilkins M.J."/>
            <person name="Williams K.H."/>
            <person name="Banfield J.F."/>
        </authorList>
    </citation>
    <scope>NUCLEOTIDE SEQUENCE [LARGE SCALE GENOMIC DNA]</scope>
</reference>
<dbReference type="GO" id="GO:0006493">
    <property type="term" value="P:protein O-linked glycosylation"/>
    <property type="evidence" value="ECO:0007669"/>
    <property type="project" value="InterPro"/>
</dbReference>
<evidence type="ECO:0000259" key="9">
    <source>
        <dbReference type="Pfam" id="PF02366"/>
    </source>
</evidence>
<organism evidence="10 11">
    <name type="scientific">candidate division WWE3 bacterium GW2011_GWF2_42_42</name>
    <dbReference type="NCBI Taxonomy" id="1619142"/>
    <lineage>
        <taxon>Bacteria</taxon>
        <taxon>Katanobacteria</taxon>
    </lineage>
</organism>
<feature type="transmembrane region" description="Helical" evidence="8">
    <location>
        <begin position="12"/>
        <end position="29"/>
    </location>
</feature>
<dbReference type="PANTHER" id="PTHR33908:SF11">
    <property type="entry name" value="MEMBRANE PROTEIN"/>
    <property type="match status" value="1"/>
</dbReference>
<evidence type="ECO:0000256" key="8">
    <source>
        <dbReference type="SAM" id="Phobius"/>
    </source>
</evidence>
<keyword evidence="6 8" id="KW-1133">Transmembrane helix</keyword>
<feature type="transmembrane region" description="Helical" evidence="8">
    <location>
        <begin position="112"/>
        <end position="134"/>
    </location>
</feature>
<keyword evidence="2" id="KW-1003">Cell membrane</keyword>
<evidence type="ECO:0000256" key="3">
    <source>
        <dbReference type="ARBA" id="ARBA00022676"/>
    </source>
</evidence>
<evidence type="ECO:0000256" key="1">
    <source>
        <dbReference type="ARBA" id="ARBA00004651"/>
    </source>
</evidence>
<evidence type="ECO:0000256" key="2">
    <source>
        <dbReference type="ARBA" id="ARBA00022475"/>
    </source>
</evidence>
<keyword evidence="5 8" id="KW-0812">Transmembrane</keyword>
<comment type="caution">
    <text evidence="10">The sequence shown here is derived from an EMBL/GenBank/DDBJ whole genome shotgun (WGS) entry which is preliminary data.</text>
</comment>
<gene>
    <name evidence="10" type="ORF">UV26_C0002G0025</name>
</gene>
<dbReference type="STRING" id="1619142.UV26_C0002G0025"/>
<feature type="transmembrane region" description="Helical" evidence="8">
    <location>
        <begin position="211"/>
        <end position="237"/>
    </location>
</feature>
<comment type="subcellular location">
    <subcellularLocation>
        <location evidence="1">Cell membrane</location>
        <topology evidence="1">Multi-pass membrane protein</topology>
    </subcellularLocation>
</comment>
<evidence type="ECO:0000313" key="10">
    <source>
        <dbReference type="EMBL" id="KKS60699.1"/>
    </source>
</evidence>
<name>A0A0G1AI91_UNCKA</name>
<dbReference type="InterPro" id="IPR050297">
    <property type="entry name" value="LipidA_mod_glycosyltrf_83"/>
</dbReference>
<accession>A0A0G1AI91</accession>
<dbReference type="GO" id="GO:0000030">
    <property type="term" value="F:mannosyltransferase activity"/>
    <property type="evidence" value="ECO:0007669"/>
    <property type="project" value="InterPro"/>
</dbReference>
<dbReference type="PANTHER" id="PTHR33908">
    <property type="entry name" value="MANNOSYLTRANSFERASE YKCB-RELATED"/>
    <property type="match status" value="1"/>
</dbReference>
<keyword evidence="7 8" id="KW-0472">Membrane</keyword>
<proteinExistence type="predicted"/>
<dbReference type="AlphaFoldDB" id="A0A0G1AI91"/>
<feature type="transmembrane region" description="Helical" evidence="8">
    <location>
        <begin position="88"/>
        <end position="105"/>
    </location>
</feature>
<evidence type="ECO:0000256" key="5">
    <source>
        <dbReference type="ARBA" id="ARBA00022692"/>
    </source>
</evidence>